<gene>
    <name evidence="4" type="ORF">AH359_17420</name>
    <name evidence="2" type="ORF">CNQ75_09770</name>
    <name evidence="3" type="ORF">CTQ69_19690</name>
</gene>
<keyword evidence="1" id="KW-0732">Signal</keyword>
<reference evidence="2 5" key="1">
    <citation type="submission" date="2017-09" db="EMBL/GenBank/DDBJ databases">
        <title>Complete genome of Salmonella enterica subsp. diarizonae isolated from stool of a patient with bacterial enteropathy.</title>
        <authorList>
            <person name="Zhou J."/>
            <person name="Chen Q."/>
            <person name="Guo L."/>
            <person name="Fan J."/>
        </authorList>
    </citation>
    <scope>NUCLEOTIDE SEQUENCE [LARGE SCALE GENOMIC DNA]</scope>
    <source>
        <strain evidence="2 5">HZS154</strain>
    </source>
</reference>
<dbReference type="EMBL" id="CP023345">
    <property type="protein sequence ID" value="ATW54776.1"/>
    <property type="molecule type" value="Genomic_DNA"/>
</dbReference>
<dbReference type="RefSeq" id="WP_063390444.1">
    <property type="nucleotide sequence ID" value="NZ_CP011288.1"/>
</dbReference>
<dbReference type="Proteomes" id="UP000839735">
    <property type="component" value="Unassembled WGS sequence"/>
</dbReference>
<reference evidence="4" key="2">
    <citation type="submission" date="2018-07" db="EMBL/GenBank/DDBJ databases">
        <authorList>
            <consortium name="GenomeTrakr network: Whole genome sequencing for foodborne pathogen traceback"/>
        </authorList>
    </citation>
    <scope>NUCLEOTIDE SEQUENCE</scope>
    <source>
        <strain evidence="4">FDA00001986</strain>
    </source>
</reference>
<evidence type="ECO:0000256" key="1">
    <source>
        <dbReference type="SAM" id="SignalP"/>
    </source>
</evidence>
<reference evidence="3" key="3">
    <citation type="submission" date="2018-08" db="EMBL/GenBank/DDBJ databases">
        <authorList>
            <person name="Ashton P.M."/>
            <person name="Dallman T."/>
            <person name="Nair S."/>
            <person name="De Pinna E."/>
            <person name="Peters T."/>
            <person name="Grant K."/>
        </authorList>
    </citation>
    <scope>NUCLEOTIDE SEQUENCE [LARGE SCALE GENOMIC DNA]</scope>
    <source>
        <strain evidence="3">294779</strain>
    </source>
</reference>
<feature type="signal peptide" evidence="1">
    <location>
        <begin position="1"/>
        <end position="19"/>
    </location>
</feature>
<evidence type="ECO:0000313" key="3">
    <source>
        <dbReference type="EMBL" id="ECC3916168.1"/>
    </source>
</evidence>
<organism evidence="2 5">
    <name type="scientific">Salmonella diarizonae</name>
    <dbReference type="NCBI Taxonomy" id="59204"/>
    <lineage>
        <taxon>Bacteria</taxon>
        <taxon>Pseudomonadati</taxon>
        <taxon>Pseudomonadota</taxon>
        <taxon>Gammaproteobacteria</taxon>
        <taxon>Enterobacterales</taxon>
        <taxon>Enterobacteriaceae</taxon>
        <taxon>Salmonella</taxon>
    </lineage>
</organism>
<dbReference type="EMBL" id="AAIBIC010000028">
    <property type="protein sequence ID" value="ECC3916168.1"/>
    <property type="molecule type" value="Genomic_DNA"/>
</dbReference>
<proteinExistence type="predicted"/>
<dbReference type="STRING" id="59204.UQ49_11795"/>
<evidence type="ECO:0000313" key="4">
    <source>
        <dbReference type="EMBL" id="EDD0503061.1"/>
    </source>
</evidence>
<accession>A0A2I5HGS0</accession>
<protein>
    <submittedName>
        <fullName evidence="2">Uncharacterized protein</fullName>
    </submittedName>
</protein>
<name>A0A2I5HGS0_SALDZ</name>
<feature type="chain" id="PRO_5036040907" evidence="1">
    <location>
        <begin position="20"/>
        <end position="201"/>
    </location>
</feature>
<sequence>MIKIILSILLYSFCCYSFANDFCSDLSKKAEKEQAYIDHSMNIFKVVSKTRLYFNSAPSEQCKINNLFLVNGDVVSGYTTLNGYLFASYFKKNGDSVDGWLKLSDLKNTGYTSGPSSDEQTVFDIIPDIIKKNKLTTAPEECINISGDDTDNKYYKFAISKKILEKCKDVQFTPFSILVKKGNQEIYTNQGDEIDKFHPIE</sequence>
<dbReference type="EMBL" id="AALSXK010000016">
    <property type="protein sequence ID" value="EDD0503061.1"/>
    <property type="molecule type" value="Genomic_DNA"/>
</dbReference>
<dbReference type="Proteomes" id="UP000230639">
    <property type="component" value="Chromosome"/>
</dbReference>
<dbReference type="AlphaFoldDB" id="A0A2I5HGS0"/>
<evidence type="ECO:0000313" key="2">
    <source>
        <dbReference type="EMBL" id="ATW54776.1"/>
    </source>
</evidence>
<evidence type="ECO:0000313" key="5">
    <source>
        <dbReference type="Proteomes" id="UP000230639"/>
    </source>
</evidence>